<dbReference type="Gene3D" id="3.10.400.20">
    <property type="match status" value="1"/>
</dbReference>
<dbReference type="InterPro" id="IPR057429">
    <property type="entry name" value="WH_eIF2D"/>
</dbReference>
<dbReference type="GO" id="GO:0001731">
    <property type="term" value="P:formation of translation preinitiation complex"/>
    <property type="evidence" value="ECO:0007669"/>
    <property type="project" value="InterPro"/>
</dbReference>
<dbReference type="Proteomes" id="UP000274756">
    <property type="component" value="Unassembled WGS sequence"/>
</dbReference>
<protein>
    <submittedName>
        <fullName evidence="6">SUI1 domain-containing protein</fullName>
    </submittedName>
</protein>
<proteinExistence type="predicted"/>
<dbReference type="Pfam" id="PF17832">
    <property type="entry name" value="Pre-PUA"/>
    <property type="match status" value="1"/>
</dbReference>
<organism evidence="4 6">
    <name type="scientific">Dracunculus medinensis</name>
    <name type="common">Guinea worm</name>
    <dbReference type="NCBI Taxonomy" id="318479"/>
    <lineage>
        <taxon>Eukaryota</taxon>
        <taxon>Metazoa</taxon>
        <taxon>Ecdysozoa</taxon>
        <taxon>Nematoda</taxon>
        <taxon>Chromadorea</taxon>
        <taxon>Rhabditida</taxon>
        <taxon>Spirurina</taxon>
        <taxon>Dracunculoidea</taxon>
        <taxon>Dracunculidae</taxon>
        <taxon>Dracunculus</taxon>
    </lineage>
</organism>
<dbReference type="CDD" id="cd21156">
    <property type="entry name" value="PUA_eIF2d-like"/>
    <property type="match status" value="1"/>
</dbReference>
<dbReference type="WBParaSite" id="DME_0000090201-mRNA-1">
    <property type="protein sequence ID" value="DME_0000090201-mRNA-1"/>
    <property type="gene ID" value="DME_0000090201"/>
</dbReference>
<dbReference type="InterPro" id="IPR004521">
    <property type="entry name" value="Uncharacterised_CHP00451"/>
</dbReference>
<dbReference type="InterPro" id="IPR039759">
    <property type="entry name" value="eIF2D_SUI1"/>
</dbReference>
<name>A0A0N4U2J4_DRAME</name>
<sequence>MFQKPFVTKSSQTLRNSQKRKLLAQLNCLNSIKNNAQAVNIKILNHEGVRIDIYNFDKIPLLFQVDGDCNLYPTVYLSWLSQSAAPVLLIYEQVLKFLKNGADLMLQGVIHNKGSLPDFDRKSPIAISYIKDNGTICGPVAIGVTLMSSIEMVANGMKGRGVQILHIFGDYLWFPLGNTEEKEKYEETMEDLVSYIFKIYFFIEIFDKFQLQRCFLAALKFRIGRKFTLPLDVGEFYSHYLLRTVPKNKQIDMKRTRFKKFSKFISDVNRNENGPLLIVACKNKGQISQNFKNFILQFFIHEIKDRSIIKVDVLYSLTEPVMPLFSLLGFAKGNVLTIKELRELIRSYIENLNHDKLVRLSDPILQNVSNRHDEDIDCNALIQSIISRTTKVYSITFPDGRNIVRKKDLPKINFKIEVRSGNKKVTLVNNLEVYGVECARFCQQVQIGAATSATCIKEAPFCEGAQILVQGNQIRFMSEILSSEFGIDKKYMTGLELIPKNKK</sequence>
<dbReference type="STRING" id="318479.A0A0N4U2J4"/>
<dbReference type="InterPro" id="IPR039757">
    <property type="entry name" value="EIF2D"/>
</dbReference>
<dbReference type="InterPro" id="IPR001950">
    <property type="entry name" value="SUI1"/>
</dbReference>
<keyword evidence="1" id="KW-0963">Cytoplasm</keyword>
<dbReference type="InterPro" id="IPR015947">
    <property type="entry name" value="PUA-like_sf"/>
</dbReference>
<dbReference type="PROSITE" id="PS50296">
    <property type="entry name" value="SUI1"/>
    <property type="match status" value="1"/>
</dbReference>
<reference evidence="3 5" key="2">
    <citation type="submission" date="2018-11" db="EMBL/GenBank/DDBJ databases">
        <authorList>
            <consortium name="Pathogen Informatics"/>
        </authorList>
    </citation>
    <scope>NUCLEOTIDE SEQUENCE [LARGE SCALE GENOMIC DNA]</scope>
</reference>
<dbReference type="Pfam" id="PF26292">
    <property type="entry name" value="PUA_elF2D"/>
    <property type="match status" value="1"/>
</dbReference>
<dbReference type="PROSITE" id="PS50890">
    <property type="entry name" value="PUA"/>
    <property type="match status" value="1"/>
</dbReference>
<dbReference type="AlphaFoldDB" id="A0A0N4U2J4"/>
<dbReference type="InterPro" id="IPR041366">
    <property type="entry name" value="Pre-PUA"/>
</dbReference>
<dbReference type="NCBIfam" id="TIGR00451">
    <property type="entry name" value="unchar_dom_2"/>
    <property type="match status" value="1"/>
</dbReference>
<accession>A0A0N4U2J4</accession>
<dbReference type="Pfam" id="PF25304">
    <property type="entry name" value="WHD_eIF2D"/>
    <property type="match status" value="1"/>
</dbReference>
<dbReference type="EMBL" id="UYYG01001152">
    <property type="protein sequence ID" value="VDN55289.1"/>
    <property type="molecule type" value="Genomic_DNA"/>
</dbReference>
<dbReference type="Proteomes" id="UP000038040">
    <property type="component" value="Unplaced"/>
</dbReference>
<keyword evidence="5" id="KW-1185">Reference proteome</keyword>
<evidence type="ECO:0000259" key="2">
    <source>
        <dbReference type="PROSITE" id="PS50296"/>
    </source>
</evidence>
<evidence type="ECO:0000313" key="6">
    <source>
        <dbReference type="WBParaSite" id="DME_0000090201-mRNA-1"/>
    </source>
</evidence>
<dbReference type="InterPro" id="IPR036877">
    <property type="entry name" value="SUI1_dom_sf"/>
</dbReference>
<dbReference type="Pfam" id="PF01253">
    <property type="entry name" value="SUI1"/>
    <property type="match status" value="1"/>
</dbReference>
<dbReference type="OrthoDB" id="199771at2759"/>
<dbReference type="GO" id="GO:0003743">
    <property type="term" value="F:translation initiation factor activity"/>
    <property type="evidence" value="ECO:0007669"/>
    <property type="project" value="InterPro"/>
</dbReference>
<evidence type="ECO:0000313" key="4">
    <source>
        <dbReference type="Proteomes" id="UP000038040"/>
    </source>
</evidence>
<reference evidence="6" key="1">
    <citation type="submission" date="2017-02" db="UniProtKB">
        <authorList>
            <consortium name="WormBaseParasite"/>
        </authorList>
    </citation>
    <scope>IDENTIFICATION</scope>
</reference>
<evidence type="ECO:0000313" key="3">
    <source>
        <dbReference type="EMBL" id="VDN55289.1"/>
    </source>
</evidence>
<dbReference type="GO" id="GO:0003723">
    <property type="term" value="F:RNA binding"/>
    <property type="evidence" value="ECO:0007669"/>
    <property type="project" value="InterPro"/>
</dbReference>
<dbReference type="SUPFAM" id="SSF55159">
    <property type="entry name" value="eIF1-like"/>
    <property type="match status" value="1"/>
</dbReference>
<gene>
    <name evidence="3" type="ORF">DME_LOCUS5262</name>
</gene>
<dbReference type="SUPFAM" id="SSF88697">
    <property type="entry name" value="PUA domain-like"/>
    <property type="match status" value="1"/>
</dbReference>
<dbReference type="PANTHER" id="PTHR12217:SF4">
    <property type="entry name" value="EUKARYOTIC TRANSLATION INITIATION FACTOR 2D"/>
    <property type="match status" value="1"/>
</dbReference>
<feature type="domain" description="SUI1" evidence="2">
    <location>
        <begin position="412"/>
        <end position="485"/>
    </location>
</feature>
<dbReference type="InterPro" id="IPR048248">
    <property type="entry name" value="PUA_eIF2d-like"/>
</dbReference>
<dbReference type="CDD" id="cd11608">
    <property type="entry name" value="eIF2D_C"/>
    <property type="match status" value="1"/>
</dbReference>
<evidence type="ECO:0000256" key="1">
    <source>
        <dbReference type="ARBA" id="ARBA00022490"/>
    </source>
</evidence>
<evidence type="ECO:0000313" key="5">
    <source>
        <dbReference type="Proteomes" id="UP000274756"/>
    </source>
</evidence>
<dbReference type="PANTHER" id="PTHR12217">
    <property type="entry name" value="EUKARYOTIC TRANSLATION INITIATION FACTOR 2D"/>
    <property type="match status" value="1"/>
</dbReference>
<dbReference type="Gene3D" id="3.30.780.10">
    <property type="entry name" value="SUI1-like domain"/>
    <property type="match status" value="1"/>
</dbReference>